<dbReference type="PROSITE" id="PS50262">
    <property type="entry name" value="G_PROTEIN_RECEP_F1_2"/>
    <property type="match status" value="1"/>
</dbReference>
<name>O61945_CAEEL</name>
<feature type="transmembrane region" description="Helical" evidence="5">
    <location>
        <begin position="271"/>
        <end position="296"/>
    </location>
</feature>
<dbReference type="InterPro" id="IPR017452">
    <property type="entry name" value="GPCR_Rhodpsn_7TM"/>
</dbReference>
<dbReference type="CTD" id="188831"/>
<dbReference type="GO" id="GO:0008528">
    <property type="term" value="F:G protein-coupled peptide receptor activity"/>
    <property type="evidence" value="ECO:0007669"/>
    <property type="project" value="InterPro"/>
</dbReference>
<dbReference type="Gene3D" id="1.20.1070.10">
    <property type="entry name" value="Rhodopsin 7-helix transmembrane proteins"/>
    <property type="match status" value="1"/>
</dbReference>
<feature type="transmembrane region" description="Helical" evidence="5">
    <location>
        <begin position="311"/>
        <end position="331"/>
    </location>
</feature>
<dbReference type="Proteomes" id="UP000001940">
    <property type="component" value="Chromosome V"/>
</dbReference>
<dbReference type="AGR" id="WB:WBGene00005877"/>
<dbReference type="PaxDb" id="6239-T24A6.14"/>
<dbReference type="HOGENOM" id="CLU_043715_1_0_1"/>
<dbReference type="SMR" id="O61945"/>
<feature type="transmembrane region" description="Helical" evidence="5">
    <location>
        <begin position="73"/>
        <end position="90"/>
    </location>
</feature>
<feature type="transmembrane region" description="Helical" evidence="5">
    <location>
        <begin position="228"/>
        <end position="250"/>
    </location>
</feature>
<organism evidence="7 8">
    <name type="scientific">Caenorhabditis elegans</name>
    <dbReference type="NCBI Taxonomy" id="6239"/>
    <lineage>
        <taxon>Eukaryota</taxon>
        <taxon>Metazoa</taxon>
        <taxon>Ecdysozoa</taxon>
        <taxon>Nematoda</taxon>
        <taxon>Chromadorea</taxon>
        <taxon>Rhabditida</taxon>
        <taxon>Rhabditina</taxon>
        <taxon>Rhabditomorpha</taxon>
        <taxon>Rhabditoidea</taxon>
        <taxon>Rhabditidae</taxon>
        <taxon>Peloderinae</taxon>
        <taxon>Caenorhabditis</taxon>
    </lineage>
</organism>
<dbReference type="eggNOG" id="ENOG502RT6A">
    <property type="taxonomic scope" value="Eukaryota"/>
</dbReference>
<dbReference type="GeneID" id="188831"/>
<dbReference type="WormBase" id="T24A6.14">
    <property type="protein sequence ID" value="CE14150"/>
    <property type="gene ID" value="WBGene00005877"/>
    <property type="gene designation" value="srw-130"/>
</dbReference>
<protein>
    <submittedName>
        <fullName evidence="7">G-protein coupled receptors family 1 profile domain-containing protein</fullName>
    </submittedName>
</protein>
<dbReference type="PANTHER" id="PTHR22751">
    <property type="entry name" value="G-PROTEIN COUPLED RECEPTOR-RELATED"/>
    <property type="match status" value="1"/>
</dbReference>
<dbReference type="Pfam" id="PF10324">
    <property type="entry name" value="7TM_GPCR_Srw"/>
    <property type="match status" value="1"/>
</dbReference>
<dbReference type="InParanoid" id="O61945"/>
<dbReference type="RefSeq" id="NP_503993.3">
    <property type="nucleotide sequence ID" value="NM_071592.3"/>
</dbReference>
<dbReference type="InterPro" id="IPR019427">
    <property type="entry name" value="7TM_GPCR_serpentine_rcpt_Srw"/>
</dbReference>
<keyword evidence="7" id="KW-0675">Receptor</keyword>
<dbReference type="PhylomeDB" id="O61945"/>
<evidence type="ECO:0000256" key="2">
    <source>
        <dbReference type="ARBA" id="ARBA00022692"/>
    </source>
</evidence>
<proteinExistence type="predicted"/>
<keyword evidence="2 5" id="KW-0812">Transmembrane</keyword>
<sequence>MEVFDCRSDLDFCFPGYDKSTALAYCDFQEFVEKFSSRILNYESYISVASFFINIFHFIILTRKPIRTSSVNIIMTAIAIVEILSLFYNFKTSILYWLRTNYKCFNSNSHASVLIDLCFIKLRDFARRCSPWLCLSIAMIRALVIRNPMSQKFEKLSMPRASVVVIFGILSISLFMDILDFFGYKIASQKNYSPCSKDDKLEYAILLSKLYSKNDGFLIKLYSTSNAMISHIIPSILFPIVTFFLVNVLRKAKKSRKLVSKTDSNTKSTKIIIYTAIIFLIVELPLGINLAIIWFFNNSVGIKLILDQFEALFYMLLTANTISHFFVCFVLSSQYRATLIDVVSCGISFQKNRIGNLCKSRKSSQQNVITVNAISI</sequence>
<keyword evidence="4 5" id="KW-0472">Membrane</keyword>
<evidence type="ECO:0000256" key="1">
    <source>
        <dbReference type="ARBA" id="ARBA00004370"/>
    </source>
</evidence>
<evidence type="ECO:0000256" key="3">
    <source>
        <dbReference type="ARBA" id="ARBA00022989"/>
    </source>
</evidence>
<feature type="transmembrane region" description="Helical" evidence="5">
    <location>
        <begin position="44"/>
        <end position="61"/>
    </location>
</feature>
<evidence type="ECO:0000313" key="7">
    <source>
        <dbReference type="EMBL" id="CCD63583.2"/>
    </source>
</evidence>
<reference evidence="7 8" key="1">
    <citation type="journal article" date="1998" name="Science">
        <title>Genome sequence of the nematode C. elegans: a platform for investigating biology.</title>
        <authorList>
            <consortium name="The C. elegans sequencing consortium"/>
            <person name="Sulson J.E."/>
            <person name="Waterston R."/>
        </authorList>
    </citation>
    <scope>NUCLEOTIDE SEQUENCE [LARGE SCALE GENOMIC DNA]</scope>
    <source>
        <strain evidence="7 8">Bristol N2</strain>
    </source>
</reference>
<evidence type="ECO:0000256" key="5">
    <source>
        <dbReference type="SAM" id="Phobius"/>
    </source>
</evidence>
<comment type="subcellular location">
    <subcellularLocation>
        <location evidence="1">Membrane</location>
    </subcellularLocation>
</comment>
<keyword evidence="3 5" id="KW-1133">Transmembrane helix</keyword>
<dbReference type="UCSC" id="T24A6.14">
    <property type="organism name" value="c. elegans"/>
</dbReference>
<feature type="domain" description="G-protein coupled receptors family 1 profile" evidence="6">
    <location>
        <begin position="53"/>
        <end position="328"/>
    </location>
</feature>
<keyword evidence="8" id="KW-1185">Reference proteome</keyword>
<dbReference type="AlphaFoldDB" id="O61945"/>
<feature type="transmembrane region" description="Helical" evidence="5">
    <location>
        <begin position="161"/>
        <end position="184"/>
    </location>
</feature>
<dbReference type="EMBL" id="BX284605">
    <property type="protein sequence ID" value="CCD63583.2"/>
    <property type="molecule type" value="Genomic_DNA"/>
</dbReference>
<accession>O61945</accession>
<dbReference type="SUPFAM" id="SSF81321">
    <property type="entry name" value="Family A G protein-coupled receptor-like"/>
    <property type="match status" value="1"/>
</dbReference>
<evidence type="ECO:0000313" key="8">
    <source>
        <dbReference type="Proteomes" id="UP000001940"/>
    </source>
</evidence>
<evidence type="ECO:0000259" key="6">
    <source>
        <dbReference type="PROSITE" id="PS50262"/>
    </source>
</evidence>
<dbReference type="KEGG" id="cel:CELE_T24A6.14"/>
<gene>
    <name evidence="7 9" type="primary">srw-130</name>
    <name evidence="7" type="ORF">CELE_T24A6.14</name>
    <name evidence="9" type="ORF">T24A6.14</name>
</gene>
<evidence type="ECO:0000313" key="9">
    <source>
        <dbReference type="WormBase" id="T24A6.14"/>
    </source>
</evidence>
<evidence type="ECO:0000256" key="4">
    <source>
        <dbReference type="ARBA" id="ARBA00023136"/>
    </source>
</evidence>
<dbReference type="GO" id="GO:0016020">
    <property type="term" value="C:membrane"/>
    <property type="evidence" value="ECO:0007669"/>
    <property type="project" value="UniProtKB-SubCell"/>
</dbReference>
<dbReference type="PANTHER" id="PTHR22751:SF30">
    <property type="entry name" value="G-PROTEIN COUPLED RECEPTORS FAMILY 1 PROFILE DOMAIN-CONTAINING PROTEIN"/>
    <property type="match status" value="1"/>
</dbReference>
<dbReference type="OrthoDB" id="5871549at2759"/>